<evidence type="ECO:0000256" key="1">
    <source>
        <dbReference type="SAM" id="MobiDB-lite"/>
    </source>
</evidence>
<dbReference type="Proteomes" id="UP000007431">
    <property type="component" value="Unassembled WGS sequence"/>
</dbReference>
<evidence type="ECO:0000313" key="2">
    <source>
        <dbReference type="EMBL" id="EFI96195.1"/>
    </source>
</evidence>
<dbReference type="AlphaFoldDB" id="D8Q692"/>
<proteinExistence type="predicted"/>
<accession>D8Q692</accession>
<keyword evidence="3" id="KW-1185">Reference proteome</keyword>
<reference evidence="2 3" key="1">
    <citation type="journal article" date="2010" name="Nat. Biotechnol.">
        <title>Genome sequence of the model mushroom Schizophyllum commune.</title>
        <authorList>
            <person name="Ohm R.A."/>
            <person name="de Jong J.F."/>
            <person name="Lugones L.G."/>
            <person name="Aerts A."/>
            <person name="Kothe E."/>
            <person name="Stajich J.E."/>
            <person name="de Vries R.P."/>
            <person name="Record E."/>
            <person name="Levasseur A."/>
            <person name="Baker S.E."/>
            <person name="Bartholomew K.A."/>
            <person name="Coutinho P.M."/>
            <person name="Erdmann S."/>
            <person name="Fowler T.J."/>
            <person name="Gathman A.C."/>
            <person name="Lombard V."/>
            <person name="Henrissat B."/>
            <person name="Knabe N."/>
            <person name="Kuees U."/>
            <person name="Lilly W.W."/>
            <person name="Lindquist E."/>
            <person name="Lucas S."/>
            <person name="Magnuson J.K."/>
            <person name="Piumi F."/>
            <person name="Raudaskoski M."/>
            <person name="Salamov A."/>
            <person name="Schmutz J."/>
            <person name="Schwarze F.W.M.R."/>
            <person name="vanKuyk P.A."/>
            <person name="Horton J.S."/>
            <person name="Grigoriev I.V."/>
            <person name="Woesten H.A.B."/>
        </authorList>
    </citation>
    <scope>NUCLEOTIDE SEQUENCE [LARGE SCALE GENOMIC DNA]</scope>
    <source>
        <strain evidence="3">H4-8 / FGSC 9210</strain>
    </source>
</reference>
<evidence type="ECO:0008006" key="4">
    <source>
        <dbReference type="Google" id="ProtNLM"/>
    </source>
</evidence>
<feature type="region of interest" description="Disordered" evidence="1">
    <location>
        <begin position="298"/>
        <end position="325"/>
    </location>
</feature>
<dbReference type="RefSeq" id="XP_003031098.1">
    <property type="nucleotide sequence ID" value="XM_003031052.1"/>
</dbReference>
<feature type="non-terminal residue" evidence="2">
    <location>
        <position position="701"/>
    </location>
</feature>
<feature type="region of interest" description="Disordered" evidence="1">
    <location>
        <begin position="596"/>
        <end position="701"/>
    </location>
</feature>
<feature type="compositionally biased region" description="Basic residues" evidence="1">
    <location>
        <begin position="692"/>
        <end position="701"/>
    </location>
</feature>
<protein>
    <recommendedName>
        <fullName evidence="4">Fungal-type protein kinase domain-containing protein</fullName>
    </recommendedName>
</protein>
<dbReference type="KEGG" id="scm:SCHCO_02701920"/>
<dbReference type="EMBL" id="GL377307">
    <property type="protein sequence ID" value="EFI96195.1"/>
    <property type="molecule type" value="Genomic_DNA"/>
</dbReference>
<organism evidence="3">
    <name type="scientific">Schizophyllum commune (strain H4-8 / FGSC 9210)</name>
    <name type="common">Split gill fungus</name>
    <dbReference type="NCBI Taxonomy" id="578458"/>
    <lineage>
        <taxon>Eukaryota</taxon>
        <taxon>Fungi</taxon>
        <taxon>Dikarya</taxon>
        <taxon>Basidiomycota</taxon>
        <taxon>Agaricomycotina</taxon>
        <taxon>Agaricomycetes</taxon>
        <taxon>Agaricomycetidae</taxon>
        <taxon>Agaricales</taxon>
        <taxon>Schizophyllaceae</taxon>
        <taxon>Schizophyllum</taxon>
    </lineage>
</organism>
<feature type="compositionally biased region" description="Basic and acidic residues" evidence="1">
    <location>
        <begin position="674"/>
        <end position="691"/>
    </location>
</feature>
<dbReference type="GeneID" id="9592616"/>
<dbReference type="OrthoDB" id="10312899at2759"/>
<dbReference type="HOGENOM" id="CLU_393376_0_0_1"/>
<evidence type="ECO:0000313" key="3">
    <source>
        <dbReference type="Proteomes" id="UP000007431"/>
    </source>
</evidence>
<name>D8Q692_SCHCM</name>
<gene>
    <name evidence="2" type="ORF">SCHCODRAFT_110083</name>
</gene>
<dbReference type="VEuPathDB" id="FungiDB:SCHCODRAFT_02701920"/>
<sequence>MVALPKPSTPLVSDVRVQQPEGLDANTLFVATRIEPDVLAKVVNAFKKSSVWDARRSKFANVPSTQTTLDKAAQLTRDYVTFFNALGTAVVAAARRRYSLSDKEVRTWRAPHGANGSLELCVANGTVLAQMVILHRAKDEIDEDSIRRCAILATEALFHHPERSRYPVLLICKGKCALVVADHAGAVVATVGDFTRSYVSKVSERSLFRLFCVLLHFHGCARAALGFDQSISKDKNDDEYIVAAGHKRRVLELLGTPEERACYGIIVRRVQGLREDGAKVLYIRDTWVAKKDIEDAAAEDATPSRDKESETVQVNDGDDSTDIIRSGHISVSPPTLLHRRQVQHARPLDHFHSLLELVSAMLDILRTFHAMYEDEQVQLLNITPLIFGLDDVHFKEVKGRTVSSGVCVDFAHVRELTRPPATDFIPHHACASIDVLIALVRKQPRSQTYSDTLESLFYVLCSVCLSASGAGHPHRYTCNVTTDTPLGDWRRSLDAALSSRTELVDIDAFRARVLGGMSSYFGPLHPCLEALHAALCPVLEEPEAEADTGSLYQPAEPQETSDDRKMIYEKFEAALTAALNELSQMEEKAWTPDMVKSKTSAVVRKPRATLRDLPVTSNAAKGSRKKGKNSAQPTTPKLFKTSKRKREDVVADTDADKEDVPPVKKRRAPATSGRVDKVTEPAEKPRGETTRKSARLLKRVG</sequence>
<dbReference type="InParanoid" id="D8Q692"/>